<dbReference type="CDD" id="cd03801">
    <property type="entry name" value="GT4_PimA-like"/>
    <property type="match status" value="1"/>
</dbReference>
<organism evidence="2 3">
    <name type="scientific">[Ruminococcus] torques</name>
    <dbReference type="NCBI Taxonomy" id="33039"/>
    <lineage>
        <taxon>Bacteria</taxon>
        <taxon>Bacillati</taxon>
        <taxon>Bacillota</taxon>
        <taxon>Clostridia</taxon>
        <taxon>Lachnospirales</taxon>
        <taxon>Lachnospiraceae</taxon>
        <taxon>Mediterraneibacter</taxon>
    </lineage>
</organism>
<reference evidence="2 3" key="1">
    <citation type="submission" date="2015-09" db="EMBL/GenBank/DDBJ databases">
        <authorList>
            <consortium name="Pathogen Informatics"/>
        </authorList>
    </citation>
    <scope>NUCLEOTIDE SEQUENCE [LARGE SCALE GENOMIC DNA]</scope>
    <source>
        <strain evidence="2 3">2789STDY5834889</strain>
    </source>
</reference>
<dbReference type="SUPFAM" id="SSF53756">
    <property type="entry name" value="UDP-Glycosyltransferase/glycogen phosphorylase"/>
    <property type="match status" value="1"/>
</dbReference>
<dbReference type="AlphaFoldDB" id="A0A174Z3R5"/>
<dbReference type="Pfam" id="PF00534">
    <property type="entry name" value="Glycos_transf_1"/>
    <property type="match status" value="1"/>
</dbReference>
<accession>A0A174Z3R5</accession>
<dbReference type="GO" id="GO:0016757">
    <property type="term" value="F:glycosyltransferase activity"/>
    <property type="evidence" value="ECO:0007669"/>
    <property type="project" value="UniProtKB-KW"/>
</dbReference>
<proteinExistence type="predicted"/>
<dbReference type="Gene3D" id="3.40.50.2000">
    <property type="entry name" value="Glycogen Phosphorylase B"/>
    <property type="match status" value="1"/>
</dbReference>
<gene>
    <name evidence="2" type="ORF">ERS852502_00046</name>
</gene>
<dbReference type="OrthoDB" id="9772485at2"/>
<dbReference type="EMBL" id="CZBX01000001">
    <property type="protein sequence ID" value="CUQ80602.1"/>
    <property type="molecule type" value="Genomic_DNA"/>
</dbReference>
<sequence>MTDGRRDILIIMGRYLPGYKDGGPVRSIKNLTDFLGKEYNFKILTCDRDHGDTEAYPNIKVNGWNCVGNADVYYVPPKGFSQKLIVELARQVDLVYVCGCFNDYAINTLIANRLGKIKVPVIVAAMGLFSPKEFQLKYKKKKTFTTIFNMLGMFKNIYWSATSEMEISEIKHQIKATDKQFFIAEDLPRKVSGTSIEKEKKAGNLKVVWISRIAPKKNLKYAIEILKKTKSNVEFTIYGPAHTEEYWEECKQELAKLPDNVKWDWKGNLNSENVVETLKQYHVFLFPTLGENFGHVIQEALSAGCPCIISNQTPWQDFESKGVGYVFSLENKSAFVNAVEKYAVMEQSEFQKVTEKVHQYAIEVSNNKAKNTGYRDIFNLNWK</sequence>
<keyword evidence="2" id="KW-0808">Transferase</keyword>
<dbReference type="PANTHER" id="PTHR45947:SF3">
    <property type="entry name" value="SULFOQUINOVOSYL TRANSFERASE SQD2"/>
    <property type="match status" value="1"/>
</dbReference>
<protein>
    <submittedName>
        <fullName evidence="2">UDP-D-galactose:(Glucosyl)lipopolysaccharide-1%2 C6-D-galactosyltransferase</fullName>
    </submittedName>
</protein>
<dbReference type="InterPro" id="IPR050194">
    <property type="entry name" value="Glycosyltransferase_grp1"/>
</dbReference>
<feature type="domain" description="Glycosyl transferase family 1" evidence="1">
    <location>
        <begin position="199"/>
        <end position="343"/>
    </location>
</feature>
<evidence type="ECO:0000259" key="1">
    <source>
        <dbReference type="Pfam" id="PF00534"/>
    </source>
</evidence>
<dbReference type="Proteomes" id="UP000078383">
    <property type="component" value="Unassembled WGS sequence"/>
</dbReference>
<keyword evidence="2" id="KW-0328">Glycosyltransferase</keyword>
<evidence type="ECO:0000313" key="3">
    <source>
        <dbReference type="Proteomes" id="UP000078383"/>
    </source>
</evidence>
<name>A0A174Z3R5_9FIRM</name>
<dbReference type="InterPro" id="IPR001296">
    <property type="entry name" value="Glyco_trans_1"/>
</dbReference>
<dbReference type="PANTHER" id="PTHR45947">
    <property type="entry name" value="SULFOQUINOVOSYL TRANSFERASE SQD2"/>
    <property type="match status" value="1"/>
</dbReference>
<evidence type="ECO:0000313" key="2">
    <source>
        <dbReference type="EMBL" id="CUQ80602.1"/>
    </source>
</evidence>